<dbReference type="EMBL" id="BSYO01000016">
    <property type="protein sequence ID" value="GMH16027.1"/>
    <property type="molecule type" value="Genomic_DNA"/>
</dbReference>
<dbReference type="PANTHER" id="PTHR11439:SF494">
    <property type="entry name" value="CYSTEINE-RICH RLK (RECEPTOR-LIKE PROTEIN KINASE) 8"/>
    <property type="match status" value="1"/>
</dbReference>
<dbReference type="InterPro" id="IPR043502">
    <property type="entry name" value="DNA/RNA_pol_sf"/>
</dbReference>
<keyword evidence="1" id="KW-0472">Membrane</keyword>
<dbReference type="AlphaFoldDB" id="A0AAD3SRY5"/>
<accession>A0AAD3SRY5</accession>
<feature type="domain" description="Reverse transcriptase Ty1/copia-type" evidence="2">
    <location>
        <begin position="1"/>
        <end position="144"/>
    </location>
</feature>
<reference evidence="3" key="1">
    <citation type="submission" date="2023-05" db="EMBL/GenBank/DDBJ databases">
        <title>Nepenthes gracilis genome sequencing.</title>
        <authorList>
            <person name="Fukushima K."/>
        </authorList>
    </citation>
    <scope>NUCLEOTIDE SEQUENCE</scope>
    <source>
        <strain evidence="3">SING2019-196</strain>
    </source>
</reference>
<organism evidence="3 4">
    <name type="scientific">Nepenthes gracilis</name>
    <name type="common">Slender pitcher plant</name>
    <dbReference type="NCBI Taxonomy" id="150966"/>
    <lineage>
        <taxon>Eukaryota</taxon>
        <taxon>Viridiplantae</taxon>
        <taxon>Streptophyta</taxon>
        <taxon>Embryophyta</taxon>
        <taxon>Tracheophyta</taxon>
        <taxon>Spermatophyta</taxon>
        <taxon>Magnoliopsida</taxon>
        <taxon>eudicotyledons</taxon>
        <taxon>Gunneridae</taxon>
        <taxon>Pentapetalae</taxon>
        <taxon>Caryophyllales</taxon>
        <taxon>Nepenthaceae</taxon>
        <taxon>Nepenthes</taxon>
    </lineage>
</organism>
<name>A0AAD3SRY5_NEPGR</name>
<evidence type="ECO:0000259" key="2">
    <source>
        <dbReference type="Pfam" id="PF07727"/>
    </source>
</evidence>
<evidence type="ECO:0000313" key="3">
    <source>
        <dbReference type="EMBL" id="GMH16027.1"/>
    </source>
</evidence>
<comment type="caution">
    <text evidence="3">The sequence shown here is derived from an EMBL/GenBank/DDBJ whole genome shotgun (WGS) entry which is preliminary data.</text>
</comment>
<sequence length="321" mass="36114">MQKPPGYTKGKPDQVCKLLKSIYGLKQASRQWYSKLSTSLIAYGFTQSKADYSLFTKQDDQSFTVLLVYVDDIIVASSSLAPIHSVKSYLNRTFKIKNLGVLQYFLGIEVARSSTGIHICQRKYALDILADSGFLGSKPLKLPMDQNLKLSKETGTVLQDPSVYRRLIGRLLYLTVTRPNICYAVHILSQFMTRPTFSHMNVAYQIELPVLTLDDPSLATVFFLGTLLSPGSVRNNQLLLAHRRKQNIDPWLPLVANYRGPVISYLICGYFTLMPLTSTATIKLLYTYPLVLFSMNGPGTLSWIVIWFVTKFKTAVSGLIM</sequence>
<keyword evidence="4" id="KW-1185">Reference proteome</keyword>
<feature type="transmembrane region" description="Helical" evidence="1">
    <location>
        <begin position="285"/>
        <end position="309"/>
    </location>
</feature>
<gene>
    <name evidence="3" type="ORF">Nepgr_017868</name>
</gene>
<proteinExistence type="predicted"/>
<dbReference type="Pfam" id="PF07727">
    <property type="entry name" value="RVT_2"/>
    <property type="match status" value="1"/>
</dbReference>
<evidence type="ECO:0000256" key="1">
    <source>
        <dbReference type="SAM" id="Phobius"/>
    </source>
</evidence>
<keyword evidence="1" id="KW-1133">Transmembrane helix</keyword>
<evidence type="ECO:0000313" key="4">
    <source>
        <dbReference type="Proteomes" id="UP001279734"/>
    </source>
</evidence>
<dbReference type="PANTHER" id="PTHR11439">
    <property type="entry name" value="GAG-POL-RELATED RETROTRANSPOSON"/>
    <property type="match status" value="1"/>
</dbReference>
<dbReference type="Proteomes" id="UP001279734">
    <property type="component" value="Unassembled WGS sequence"/>
</dbReference>
<feature type="transmembrane region" description="Helical" evidence="1">
    <location>
        <begin position="251"/>
        <end position="273"/>
    </location>
</feature>
<dbReference type="SUPFAM" id="SSF56672">
    <property type="entry name" value="DNA/RNA polymerases"/>
    <property type="match status" value="1"/>
</dbReference>
<keyword evidence="1" id="KW-0812">Transmembrane</keyword>
<dbReference type="InterPro" id="IPR013103">
    <property type="entry name" value="RVT_2"/>
</dbReference>
<protein>
    <recommendedName>
        <fullName evidence="2">Reverse transcriptase Ty1/copia-type domain-containing protein</fullName>
    </recommendedName>
</protein>